<dbReference type="RefSeq" id="WP_168568579.1">
    <property type="nucleotide sequence ID" value="NZ_CP051167.1"/>
</dbReference>
<dbReference type="InterPro" id="IPR006521">
    <property type="entry name" value="Tail_protein_I"/>
</dbReference>
<dbReference type="Pfam" id="PF09684">
    <property type="entry name" value="Tail_P2_I"/>
    <property type="match status" value="1"/>
</dbReference>
<proteinExistence type="predicted"/>
<gene>
    <name evidence="1" type="ORF">HCG48_07405</name>
</gene>
<protein>
    <submittedName>
        <fullName evidence="1">Phage tail protein</fullName>
    </submittedName>
</protein>
<accession>A0A6H1TUY6</accession>
<dbReference type="AlphaFoldDB" id="A0A6H1TUY6"/>
<dbReference type="EMBL" id="CP051167">
    <property type="protein sequence ID" value="QIZ70424.1"/>
    <property type="molecule type" value="Genomic_DNA"/>
</dbReference>
<dbReference type="KEGG" id="oxy:HCG48_07405"/>
<evidence type="ECO:0000313" key="1">
    <source>
        <dbReference type="EMBL" id="QIZ70424.1"/>
    </source>
</evidence>
<dbReference type="NCBIfam" id="TIGR02242">
    <property type="entry name" value="tail_TIGR02242"/>
    <property type="match status" value="1"/>
</dbReference>
<dbReference type="InterPro" id="IPR011748">
    <property type="entry name" value="Unchr_phage_tail-like"/>
</dbReference>
<reference evidence="1 2" key="1">
    <citation type="submission" date="2020-04" db="EMBL/GenBank/DDBJ databases">
        <authorList>
            <person name="Basu S."/>
            <person name="Maruthanayagam V."/>
            <person name="Chakraborty S."/>
            <person name="Pramanik A."/>
            <person name="Mukherjee J."/>
            <person name="Brink B."/>
        </authorList>
    </citation>
    <scope>NUCLEOTIDE SEQUENCE [LARGE SCALE GENOMIC DNA]</scope>
    <source>
        <strain evidence="1 2">AP17</strain>
    </source>
</reference>
<name>A0A6H1TUY6_9CYAN</name>
<keyword evidence="2" id="KW-1185">Reference proteome</keyword>
<organism evidence="1 2">
    <name type="scientific">Oxynema aestuarii AP17</name>
    <dbReference type="NCBI Taxonomy" id="2064643"/>
    <lineage>
        <taxon>Bacteria</taxon>
        <taxon>Bacillati</taxon>
        <taxon>Cyanobacteriota</taxon>
        <taxon>Cyanophyceae</taxon>
        <taxon>Oscillatoriophycideae</taxon>
        <taxon>Oscillatoriales</taxon>
        <taxon>Oscillatoriaceae</taxon>
        <taxon>Oxynema</taxon>
        <taxon>Oxynema aestuarii</taxon>
    </lineage>
</organism>
<evidence type="ECO:0000313" key="2">
    <source>
        <dbReference type="Proteomes" id="UP000500857"/>
    </source>
</evidence>
<sequence>MTQARDLLPLRLELMPTTSAAIAAQPTGRAIAPFQDHSPLQNNLVRETPKPPCQLVVHPGAPAELLVRIQNLSQSRLEIALDLDGDFPSHWCRIGIEGQEIPPQARREAVLYFHLPDNFFETDSPFPNDRCLSLDYRGHIYIRYSLDGDTWQVMAPETFNLFVRPDSVYLDFLPELYREVDFIGRVLSLFEQAFEPTVQTLDLLWAYLDPLTAPEGLLSFLASWVGWQLDPRLSIERQRHLIGQAIQLYSWRGTRRGLRLYLNLYTNLPLDEDRPEKEKRISIQEVFTQGFVLGETQLGEDAIVGGGKPYHFIVRLRPGPGDRLDEALVRQIIEQEKPAFCTYELYIEPSSD</sequence>
<dbReference type="Proteomes" id="UP000500857">
    <property type="component" value="Chromosome"/>
</dbReference>